<accession>A0ABX4HX13</accession>
<keyword evidence="2" id="KW-0285">Flavoprotein</keyword>
<evidence type="ECO:0000256" key="2">
    <source>
        <dbReference type="ARBA" id="ARBA00022643"/>
    </source>
</evidence>
<evidence type="ECO:0000256" key="1">
    <source>
        <dbReference type="ARBA" id="ARBA00001917"/>
    </source>
</evidence>
<dbReference type="EMBL" id="LRFG02000008">
    <property type="protein sequence ID" value="PCO04143.1"/>
    <property type="molecule type" value="Genomic_DNA"/>
</dbReference>
<feature type="domain" description="NADPH-dependent FMN reductase-like" evidence="3">
    <location>
        <begin position="1"/>
        <end position="143"/>
    </location>
</feature>
<dbReference type="InterPro" id="IPR050712">
    <property type="entry name" value="NAD(P)H-dep_reductase"/>
</dbReference>
<sequence length="181" mass="19566">MNILAFAASSSQQSINKTLVTCAAGLLEGVEVEILDLNDYEMPIFSVDRERELGHPPAAQRFFDKIGAADALLISYAEHNGSYTAAWKNLFDWTSRIDRKVFQDKPVVLLATSPGPGGAGRVLSAAVSSAPHFGANVLASLSIPSFHDNFDLEANSLANPELERELYNAVITLMSVREATV</sequence>
<protein>
    <submittedName>
        <fullName evidence="4">NADPH-dependent oxidoreductase</fullName>
    </submittedName>
</protein>
<proteinExistence type="predicted"/>
<keyword evidence="5" id="KW-1185">Reference proteome</keyword>
<dbReference type="Pfam" id="PF03358">
    <property type="entry name" value="FMN_red"/>
    <property type="match status" value="1"/>
</dbReference>
<comment type="caution">
    <text evidence="4">The sequence shown here is derived from an EMBL/GenBank/DDBJ whole genome shotgun (WGS) entry which is preliminary data.</text>
</comment>
<dbReference type="SUPFAM" id="SSF52218">
    <property type="entry name" value="Flavoproteins"/>
    <property type="match status" value="1"/>
</dbReference>
<reference evidence="4" key="1">
    <citation type="submission" date="2017-08" db="EMBL/GenBank/DDBJ databases">
        <title>Microbulbifer marisrubri sp. nov., a halophilic alphaproteobacterium isolated from marine sediment of the Yellow Sea, China.</title>
        <authorList>
            <person name="Zhang G."/>
            <person name="Xiong Q."/>
        </authorList>
    </citation>
    <scope>NUCLEOTIDE SEQUENCE [LARGE SCALE GENOMIC DNA]</scope>
    <source>
        <strain evidence="4">WRN-8</strain>
    </source>
</reference>
<dbReference type="RefSeq" id="WP_067087392.1">
    <property type="nucleotide sequence ID" value="NZ_LRFG02000008.1"/>
</dbReference>
<keyword evidence="2" id="KW-0288">FMN</keyword>
<evidence type="ECO:0000313" key="5">
    <source>
        <dbReference type="Proteomes" id="UP000218427"/>
    </source>
</evidence>
<dbReference type="Proteomes" id="UP000218427">
    <property type="component" value="Unassembled WGS sequence"/>
</dbReference>
<evidence type="ECO:0000259" key="3">
    <source>
        <dbReference type="Pfam" id="PF03358"/>
    </source>
</evidence>
<dbReference type="InterPro" id="IPR029039">
    <property type="entry name" value="Flavoprotein-like_sf"/>
</dbReference>
<gene>
    <name evidence="4" type="ORF">AWR36_015815</name>
</gene>
<evidence type="ECO:0000313" key="4">
    <source>
        <dbReference type="EMBL" id="PCO04143.1"/>
    </source>
</evidence>
<dbReference type="PANTHER" id="PTHR30543:SF21">
    <property type="entry name" value="NAD(P)H-DEPENDENT FMN REDUCTASE LOT6"/>
    <property type="match status" value="1"/>
</dbReference>
<dbReference type="PANTHER" id="PTHR30543">
    <property type="entry name" value="CHROMATE REDUCTASE"/>
    <property type="match status" value="1"/>
</dbReference>
<organism evidence="4 5">
    <name type="scientific">Microbulbifer flavimaris</name>
    <dbReference type="NCBI Taxonomy" id="1781068"/>
    <lineage>
        <taxon>Bacteria</taxon>
        <taxon>Pseudomonadati</taxon>
        <taxon>Pseudomonadota</taxon>
        <taxon>Gammaproteobacteria</taxon>
        <taxon>Cellvibrionales</taxon>
        <taxon>Microbulbiferaceae</taxon>
        <taxon>Microbulbifer</taxon>
    </lineage>
</organism>
<comment type="cofactor">
    <cofactor evidence="1">
        <name>FMN</name>
        <dbReference type="ChEBI" id="CHEBI:58210"/>
    </cofactor>
</comment>
<dbReference type="InterPro" id="IPR005025">
    <property type="entry name" value="FMN_Rdtase-like_dom"/>
</dbReference>
<name>A0ABX4HX13_9GAMM</name>
<dbReference type="Gene3D" id="3.40.50.360">
    <property type="match status" value="1"/>
</dbReference>